<evidence type="ECO:0000313" key="3">
    <source>
        <dbReference type="Proteomes" id="UP000286415"/>
    </source>
</evidence>
<dbReference type="EMBL" id="NIRI02000056">
    <property type="protein sequence ID" value="KAG5446298.1"/>
    <property type="molecule type" value="Genomic_DNA"/>
</dbReference>
<keyword evidence="3" id="KW-1185">Reference proteome</keyword>
<organism evidence="2 3">
    <name type="scientific">Clonorchis sinensis</name>
    <name type="common">Chinese liver fluke</name>
    <dbReference type="NCBI Taxonomy" id="79923"/>
    <lineage>
        <taxon>Eukaryota</taxon>
        <taxon>Metazoa</taxon>
        <taxon>Spiralia</taxon>
        <taxon>Lophotrochozoa</taxon>
        <taxon>Platyhelminthes</taxon>
        <taxon>Trematoda</taxon>
        <taxon>Digenea</taxon>
        <taxon>Opisthorchiida</taxon>
        <taxon>Opisthorchiata</taxon>
        <taxon>Opisthorchiidae</taxon>
        <taxon>Clonorchis</taxon>
    </lineage>
</organism>
<accession>A0A8T1MBE8</accession>
<proteinExistence type="predicted"/>
<comment type="caution">
    <text evidence="2">The sequence shown here is derived from an EMBL/GenBank/DDBJ whole genome shotgun (WGS) entry which is preliminary data.</text>
</comment>
<feature type="region of interest" description="Disordered" evidence="1">
    <location>
        <begin position="1"/>
        <end position="25"/>
    </location>
</feature>
<gene>
    <name evidence="2" type="ORF">CSKR_203441</name>
</gene>
<feature type="compositionally biased region" description="Basic and acidic residues" evidence="1">
    <location>
        <begin position="1"/>
        <end position="15"/>
    </location>
</feature>
<evidence type="ECO:0000313" key="2">
    <source>
        <dbReference type="EMBL" id="KAG5446298.1"/>
    </source>
</evidence>
<sequence>MADQSRKQGSEDGKPAHLTGSGLSLSQLPIASDRKFSHRLNNVQRILKPPRVFPHLTTKREHSKHMIKGPHADEETYDKCFSMLTYMFPSLYGIIVRKKQIFWLTDDSTIT</sequence>
<reference evidence="2 3" key="1">
    <citation type="journal article" date="2018" name="Biotechnol. Adv.">
        <title>Improved genomic resources and new bioinformatic workflow for the carcinogenic parasite Clonorchis sinensis: Biotechnological implications.</title>
        <authorList>
            <person name="Wang D."/>
            <person name="Korhonen P.K."/>
            <person name="Gasser R.B."/>
            <person name="Young N.D."/>
        </authorList>
    </citation>
    <scope>NUCLEOTIDE SEQUENCE [LARGE SCALE GENOMIC DNA]</scope>
    <source>
        <strain evidence="2">Cs-k2</strain>
    </source>
</reference>
<evidence type="ECO:0000256" key="1">
    <source>
        <dbReference type="SAM" id="MobiDB-lite"/>
    </source>
</evidence>
<dbReference type="Proteomes" id="UP000286415">
    <property type="component" value="Unassembled WGS sequence"/>
</dbReference>
<dbReference type="AlphaFoldDB" id="A0A8T1MBE8"/>
<reference evidence="2 3" key="2">
    <citation type="journal article" date="2021" name="Genomics">
        <title>High-quality reference genome for Clonorchis sinensis.</title>
        <authorList>
            <person name="Young N.D."/>
            <person name="Stroehlein A.J."/>
            <person name="Kinkar L."/>
            <person name="Wang T."/>
            <person name="Sohn W.M."/>
            <person name="Chang B.C.H."/>
            <person name="Kaur P."/>
            <person name="Weisz D."/>
            <person name="Dudchenko O."/>
            <person name="Aiden E.L."/>
            <person name="Korhonen P.K."/>
            <person name="Gasser R.B."/>
        </authorList>
    </citation>
    <scope>NUCLEOTIDE SEQUENCE [LARGE SCALE GENOMIC DNA]</scope>
    <source>
        <strain evidence="2">Cs-k2</strain>
    </source>
</reference>
<name>A0A8T1MBE8_CLOSI</name>
<protein>
    <submittedName>
        <fullName evidence="2">Uncharacterized protein</fullName>
    </submittedName>
</protein>